<gene>
    <name evidence="1" type="ORF">J2T57_004426</name>
</gene>
<sequence>MAATTQRELAVNKDIDSVWNFVSDMSNWASKMPGYQSHEIISDDDSAWTLNVDLGPFQRSIVVDVHVVSWDSPTGVVFNIKGRYEPFTGGGTYRAEPAGTGTMIVLDFSAQPGGSMATMITPLVGPVLERIADQFSSNLAQELDGKVVEGAPAKTKTTTRRGLFKRLAQKIRAWLRSLRAG</sequence>
<dbReference type="EMBL" id="JALJXV010000019">
    <property type="protein sequence ID" value="MCP1677247.1"/>
    <property type="molecule type" value="Genomic_DNA"/>
</dbReference>
<name>A0AAE3GBH7_9GAMM</name>
<organism evidence="1 2">
    <name type="scientific">Natronocella acetinitrilica</name>
    <dbReference type="NCBI Taxonomy" id="414046"/>
    <lineage>
        <taxon>Bacteria</taxon>
        <taxon>Pseudomonadati</taxon>
        <taxon>Pseudomonadota</taxon>
        <taxon>Gammaproteobacteria</taxon>
        <taxon>Chromatiales</taxon>
        <taxon>Ectothiorhodospiraceae</taxon>
        <taxon>Natronocella</taxon>
    </lineage>
</organism>
<dbReference type="SUPFAM" id="SSF55961">
    <property type="entry name" value="Bet v1-like"/>
    <property type="match status" value="1"/>
</dbReference>
<dbReference type="AlphaFoldDB" id="A0AAE3GBH7"/>
<proteinExistence type="predicted"/>
<dbReference type="Pfam" id="PF06240">
    <property type="entry name" value="COXG"/>
    <property type="match status" value="1"/>
</dbReference>
<dbReference type="CDD" id="cd07812">
    <property type="entry name" value="SRPBCC"/>
    <property type="match status" value="1"/>
</dbReference>
<evidence type="ECO:0000313" key="1">
    <source>
        <dbReference type="EMBL" id="MCP1677247.1"/>
    </source>
</evidence>
<protein>
    <submittedName>
        <fullName evidence="1">Carbon monoxide dehydrogenase subunit G</fullName>
    </submittedName>
</protein>
<keyword evidence="2" id="KW-1185">Reference proteome</keyword>
<dbReference type="RefSeq" id="WP_253485831.1">
    <property type="nucleotide sequence ID" value="NZ_JALJXV010000019.1"/>
</dbReference>
<evidence type="ECO:0000313" key="2">
    <source>
        <dbReference type="Proteomes" id="UP001205843"/>
    </source>
</evidence>
<dbReference type="Proteomes" id="UP001205843">
    <property type="component" value="Unassembled WGS sequence"/>
</dbReference>
<reference evidence="1" key="1">
    <citation type="submission" date="2022-03" db="EMBL/GenBank/DDBJ databases">
        <title>Genomic Encyclopedia of Type Strains, Phase III (KMG-III): the genomes of soil and plant-associated and newly described type strains.</title>
        <authorList>
            <person name="Whitman W."/>
        </authorList>
    </citation>
    <scope>NUCLEOTIDE SEQUENCE</scope>
    <source>
        <strain evidence="1">ANL 6-2</strain>
    </source>
</reference>
<comment type="caution">
    <text evidence="1">The sequence shown here is derived from an EMBL/GenBank/DDBJ whole genome shotgun (WGS) entry which is preliminary data.</text>
</comment>
<dbReference type="Gene3D" id="3.30.530.20">
    <property type="match status" value="1"/>
</dbReference>
<accession>A0AAE3GBH7</accession>
<dbReference type="InterPro" id="IPR023393">
    <property type="entry name" value="START-like_dom_sf"/>
</dbReference>
<dbReference type="InterPro" id="IPR010419">
    <property type="entry name" value="CO_DH_gsu"/>
</dbReference>